<evidence type="ECO:0000313" key="1">
    <source>
        <dbReference type="EMBL" id="MWJ28575.1"/>
    </source>
</evidence>
<dbReference type="EMBL" id="WTKP01000006">
    <property type="protein sequence ID" value="MWJ28575.1"/>
    <property type="molecule type" value="Genomic_DNA"/>
</dbReference>
<proteinExistence type="predicted"/>
<reference evidence="1 2" key="1">
    <citation type="submission" date="2019-12" db="EMBL/GenBank/DDBJ databases">
        <title>Halomonas rutogse sp. nov. isolated from two lakes on Tibetan Plateau.</title>
        <authorList>
            <person name="Gao P."/>
        </authorList>
    </citation>
    <scope>NUCLEOTIDE SEQUENCE [LARGE SCALE GENOMIC DNA]</scope>
    <source>
        <strain evidence="1 2">ZH2S</strain>
    </source>
</reference>
<sequence>MGDAIVPKATRSSVRRYLYAQVLRLLREGWLQADEEKRPRNQRYHVLKKPTQLNVQLKCPPKGLLPEKPSIATPCITETDREHLTQLMQALKREIEAHESERYIYDTYGRFSDVQRLILPLNHLAARQESSLKGKIRALEKISSLLS</sequence>
<gene>
    <name evidence="1" type="ORF">GPM19_10215</name>
</gene>
<dbReference type="AlphaFoldDB" id="A0A7X3KQK0"/>
<evidence type="ECO:0000313" key="2">
    <source>
        <dbReference type="Proteomes" id="UP000437638"/>
    </source>
</evidence>
<keyword evidence="2" id="KW-1185">Reference proteome</keyword>
<dbReference type="Proteomes" id="UP000437638">
    <property type="component" value="Unassembled WGS sequence"/>
</dbReference>
<organism evidence="1 2">
    <name type="scientific">Vreelandella zhuhanensis</name>
    <dbReference type="NCBI Taxonomy" id="2684210"/>
    <lineage>
        <taxon>Bacteria</taxon>
        <taxon>Pseudomonadati</taxon>
        <taxon>Pseudomonadota</taxon>
        <taxon>Gammaproteobacteria</taxon>
        <taxon>Oceanospirillales</taxon>
        <taxon>Halomonadaceae</taxon>
        <taxon>Vreelandella</taxon>
    </lineage>
</organism>
<name>A0A7X3KQK0_9GAMM</name>
<dbReference type="RefSeq" id="WP_160418926.1">
    <property type="nucleotide sequence ID" value="NZ_WTKP01000006.1"/>
</dbReference>
<accession>A0A7X3KQK0</accession>
<protein>
    <submittedName>
        <fullName evidence="1">Uncharacterized protein</fullName>
    </submittedName>
</protein>
<comment type="caution">
    <text evidence="1">The sequence shown here is derived from an EMBL/GenBank/DDBJ whole genome shotgun (WGS) entry which is preliminary data.</text>
</comment>